<dbReference type="EMBL" id="JAJEWP010000003">
    <property type="protein sequence ID" value="MCC2617180.1"/>
    <property type="molecule type" value="Genomic_DNA"/>
</dbReference>
<keyword evidence="2" id="KW-1185">Reference proteome</keyword>
<dbReference type="RefSeq" id="WP_229161134.1">
    <property type="nucleotide sequence ID" value="NZ_JAJEWP010000003.1"/>
</dbReference>
<dbReference type="Proteomes" id="UP001520878">
    <property type="component" value="Unassembled WGS sequence"/>
</dbReference>
<organism evidence="1 2">
    <name type="scientific">Fluctibacter halophilus</name>
    <dbReference type="NCBI Taxonomy" id="226011"/>
    <lineage>
        <taxon>Bacteria</taxon>
        <taxon>Pseudomonadati</taxon>
        <taxon>Pseudomonadota</taxon>
        <taxon>Gammaproteobacteria</taxon>
        <taxon>Alteromonadales</taxon>
        <taxon>Alteromonadaceae</taxon>
        <taxon>Fluctibacter</taxon>
    </lineage>
</organism>
<proteinExistence type="predicted"/>
<protein>
    <submittedName>
        <fullName evidence="1">Uncharacterized protein</fullName>
    </submittedName>
</protein>
<sequence>MRKCGLLLIGLASTTCEAESLPPILDYFPGCHYQTLATVTETRQLDTNLERDEFEKDKQRLLRQLQTAARDANADALVITDLEQKNNRLRSESHQNLVRYTYTAKAISGCETEDPELRVASEYTETGQRRRQLAASRISSTKTVTVDLRPAYSQSWLLQTPILDEAWKQRPPMSQMHLNSKGTLQGVNLGASMSTVVEQLGYPSAEWQRFEGIKTFSYGRQTWLHFRDAMLVGIDLGDPNLPNATLNEIPLLSDWNDSDWQLNDNIVANMDRSTALTFLPSDADITDKQAQWHQQGTTTRLTFRTDGGEQAYVAGVSLRSGGALKEHSPEGVDYQPIVSALSGTSADALQSGLQGFAQRTPQQARIHQGDNTYLDIYDNGLAIQWSGEHAKQILIRENLLGKSGSNADWQLTPHIRQGATLGQLQEAFGDELSAFFGEGTLFLQHYDVKLYFDGDDDDAPLYAAELTLY</sequence>
<comment type="caution">
    <text evidence="1">The sequence shown here is derived from an EMBL/GenBank/DDBJ whole genome shotgun (WGS) entry which is preliminary data.</text>
</comment>
<evidence type="ECO:0000313" key="1">
    <source>
        <dbReference type="EMBL" id="MCC2617180.1"/>
    </source>
</evidence>
<name>A0ABS8G9G2_9ALTE</name>
<evidence type="ECO:0000313" key="2">
    <source>
        <dbReference type="Proteomes" id="UP001520878"/>
    </source>
</evidence>
<accession>A0ABS8G9G2</accession>
<reference evidence="1 2" key="1">
    <citation type="submission" date="2021-10" db="EMBL/GenBank/DDBJ databases">
        <title>Draft genome of Aestuariibacter halophilus JC2043.</title>
        <authorList>
            <person name="Emsley S.A."/>
            <person name="Pfannmuller K.M."/>
            <person name="Ushijima B."/>
            <person name="Saw J.H."/>
            <person name="Videau P."/>
        </authorList>
    </citation>
    <scope>NUCLEOTIDE SEQUENCE [LARGE SCALE GENOMIC DNA]</scope>
    <source>
        <strain evidence="1 2">JC2043</strain>
    </source>
</reference>
<gene>
    <name evidence="1" type="ORF">LJ739_13080</name>
</gene>